<gene>
    <name evidence="1" type="ORF">HNQ71_003671</name>
</gene>
<dbReference type="RefSeq" id="WP_184874409.1">
    <property type="nucleotide sequence ID" value="NZ_JACHEF010000003.1"/>
</dbReference>
<name>A0A841P704_9HYPH</name>
<dbReference type="EMBL" id="JACHEF010000003">
    <property type="protein sequence ID" value="MBB6410997.1"/>
    <property type="molecule type" value="Genomic_DNA"/>
</dbReference>
<sequence length="87" mass="9406">MIGIALHEFGDHFVIAAPNALSEQFQEKRETASVWNCVKQQGRAPSPADPPHLGIAAPYTKPISYSRPDLAAWRMAAPGQPVSLSLP</sequence>
<reference evidence="1 2" key="1">
    <citation type="submission" date="2020-08" db="EMBL/GenBank/DDBJ databases">
        <title>Genomic Encyclopedia of Type Strains, Phase IV (KMG-IV): sequencing the most valuable type-strain genomes for metagenomic binning, comparative biology and taxonomic classification.</title>
        <authorList>
            <person name="Goeker M."/>
        </authorList>
    </citation>
    <scope>NUCLEOTIDE SEQUENCE [LARGE SCALE GENOMIC DNA]</scope>
    <source>
        <strain evidence="1 2">DSM 100039</strain>
    </source>
</reference>
<evidence type="ECO:0000313" key="2">
    <source>
        <dbReference type="Proteomes" id="UP000556329"/>
    </source>
</evidence>
<proteinExistence type="predicted"/>
<keyword evidence="2" id="KW-1185">Reference proteome</keyword>
<organism evidence="1 2">
    <name type="scientific">Mesorhizobium sangaii</name>
    <dbReference type="NCBI Taxonomy" id="505389"/>
    <lineage>
        <taxon>Bacteria</taxon>
        <taxon>Pseudomonadati</taxon>
        <taxon>Pseudomonadota</taxon>
        <taxon>Alphaproteobacteria</taxon>
        <taxon>Hyphomicrobiales</taxon>
        <taxon>Phyllobacteriaceae</taxon>
        <taxon>Mesorhizobium</taxon>
    </lineage>
</organism>
<evidence type="ECO:0000313" key="1">
    <source>
        <dbReference type="EMBL" id="MBB6410997.1"/>
    </source>
</evidence>
<protein>
    <submittedName>
        <fullName evidence="1">Uncharacterized protein</fullName>
    </submittedName>
</protein>
<comment type="caution">
    <text evidence="1">The sequence shown here is derived from an EMBL/GenBank/DDBJ whole genome shotgun (WGS) entry which is preliminary data.</text>
</comment>
<dbReference type="Proteomes" id="UP000556329">
    <property type="component" value="Unassembled WGS sequence"/>
</dbReference>
<accession>A0A841P704</accession>
<dbReference type="AlphaFoldDB" id="A0A841P704"/>